<dbReference type="EMBL" id="MFNE01000010">
    <property type="protein sequence ID" value="OGG96684.1"/>
    <property type="molecule type" value="Genomic_DNA"/>
</dbReference>
<dbReference type="Pfam" id="PF01584">
    <property type="entry name" value="CheW"/>
    <property type="match status" value="1"/>
</dbReference>
<reference evidence="2 3" key="1">
    <citation type="journal article" date="2016" name="Nat. Commun.">
        <title>Thousands of microbial genomes shed light on interconnected biogeochemical processes in an aquifer system.</title>
        <authorList>
            <person name="Anantharaman K."/>
            <person name="Brown C.T."/>
            <person name="Hug L.A."/>
            <person name="Sharon I."/>
            <person name="Castelle C.J."/>
            <person name="Probst A.J."/>
            <person name="Thomas B.C."/>
            <person name="Singh A."/>
            <person name="Wilkins M.J."/>
            <person name="Karaoz U."/>
            <person name="Brodie E.L."/>
            <person name="Williams K.H."/>
            <person name="Hubbard S.S."/>
            <person name="Banfield J.F."/>
        </authorList>
    </citation>
    <scope>NUCLEOTIDE SEQUENCE [LARGE SCALE GENOMIC DNA]</scope>
</reference>
<organism evidence="2 3">
    <name type="scientific">Candidatus Lambdaproteobacteria bacterium RIFOXYD2_FULL_50_16</name>
    <dbReference type="NCBI Taxonomy" id="1817772"/>
    <lineage>
        <taxon>Bacteria</taxon>
        <taxon>Pseudomonadati</taxon>
        <taxon>Pseudomonadota</taxon>
        <taxon>Candidatus Lambdaproteobacteria</taxon>
    </lineage>
</organism>
<dbReference type="SUPFAM" id="SSF50341">
    <property type="entry name" value="CheW-like"/>
    <property type="match status" value="1"/>
</dbReference>
<evidence type="ECO:0000313" key="2">
    <source>
        <dbReference type="EMBL" id="OGG96684.1"/>
    </source>
</evidence>
<evidence type="ECO:0000313" key="3">
    <source>
        <dbReference type="Proteomes" id="UP000178449"/>
    </source>
</evidence>
<dbReference type="PROSITE" id="PS50851">
    <property type="entry name" value="CHEW"/>
    <property type="match status" value="1"/>
</dbReference>
<dbReference type="GO" id="GO:0007165">
    <property type="term" value="P:signal transduction"/>
    <property type="evidence" value="ECO:0007669"/>
    <property type="project" value="InterPro"/>
</dbReference>
<proteinExistence type="predicted"/>
<name>A0A1F6GF00_9PROT</name>
<dbReference type="GO" id="GO:0006935">
    <property type="term" value="P:chemotaxis"/>
    <property type="evidence" value="ECO:0007669"/>
    <property type="project" value="InterPro"/>
</dbReference>
<dbReference type="AlphaFoldDB" id="A0A1F6GF00"/>
<dbReference type="InterPro" id="IPR039315">
    <property type="entry name" value="CheW"/>
</dbReference>
<accession>A0A1F6GF00</accession>
<dbReference type="PANTHER" id="PTHR22617">
    <property type="entry name" value="CHEMOTAXIS SENSOR HISTIDINE KINASE-RELATED"/>
    <property type="match status" value="1"/>
</dbReference>
<dbReference type="STRING" id="1817772.A2527_03765"/>
<protein>
    <recommendedName>
        <fullName evidence="1">CheW-like domain-containing protein</fullName>
    </recommendedName>
</protein>
<sequence length="152" mass="16381">MSKTDDFFNATGGKLLTFLLGEQEYGIRIDHAREVVGQMAIDKVPQTPNYLMGVTNLRGKIVPVLNLRLKLGMEAVPPTGETCIIVVSLGGAETGILVDFLVGVVTIGQAEFTEGLDLGEQIDTQFIYGMGKIDKRVIAILEVGSLVESLDL</sequence>
<comment type="caution">
    <text evidence="2">The sequence shown here is derived from an EMBL/GenBank/DDBJ whole genome shotgun (WGS) entry which is preliminary data.</text>
</comment>
<dbReference type="PANTHER" id="PTHR22617:SF23">
    <property type="entry name" value="CHEMOTAXIS PROTEIN CHEW"/>
    <property type="match status" value="1"/>
</dbReference>
<dbReference type="SMART" id="SM00260">
    <property type="entry name" value="CheW"/>
    <property type="match status" value="1"/>
</dbReference>
<gene>
    <name evidence="2" type="ORF">A2527_03765</name>
</gene>
<dbReference type="Proteomes" id="UP000178449">
    <property type="component" value="Unassembled WGS sequence"/>
</dbReference>
<feature type="domain" description="CheW-like" evidence="1">
    <location>
        <begin position="12"/>
        <end position="152"/>
    </location>
</feature>
<dbReference type="Gene3D" id="2.30.30.40">
    <property type="entry name" value="SH3 Domains"/>
    <property type="match status" value="1"/>
</dbReference>
<dbReference type="InterPro" id="IPR002545">
    <property type="entry name" value="CheW-lke_dom"/>
</dbReference>
<dbReference type="InterPro" id="IPR036061">
    <property type="entry name" value="CheW-like_dom_sf"/>
</dbReference>
<evidence type="ECO:0000259" key="1">
    <source>
        <dbReference type="PROSITE" id="PS50851"/>
    </source>
</evidence>
<dbReference type="GO" id="GO:0005829">
    <property type="term" value="C:cytosol"/>
    <property type="evidence" value="ECO:0007669"/>
    <property type="project" value="TreeGrafter"/>
</dbReference>
<dbReference type="Gene3D" id="2.40.50.180">
    <property type="entry name" value="CheA-289, Domain 4"/>
    <property type="match status" value="1"/>
</dbReference>